<evidence type="ECO:0000313" key="3">
    <source>
        <dbReference type="Proteomes" id="UP000029223"/>
    </source>
</evidence>
<feature type="chain" id="PRO_5046061902" evidence="1">
    <location>
        <begin position="18"/>
        <end position="123"/>
    </location>
</feature>
<accession>A0ABQ0J730</accession>
<sequence length="123" mass="13538">MKKLLLLTALMAPTAMAYEHNHSSIADLWAEDSLERWQPADAFIPITVSHGGPDTDYYIEVNNEPVTNVFTMTDNDTLSVDVPVKLEAKKGAQLFKVCSVSLAGSTGMRICSEAELFNLYPSE</sequence>
<reference evidence="3" key="1">
    <citation type="submission" date="2014-09" db="EMBL/GenBank/DDBJ databases">
        <title>Vibrio variabilis JCM 19239. (C206) whole genome shotgun sequence.</title>
        <authorList>
            <person name="Sawabe T."/>
            <person name="Meirelles P."/>
            <person name="Nakanishi M."/>
            <person name="Sayaka M."/>
            <person name="Hattori M."/>
            <person name="Ohkuma M."/>
        </authorList>
    </citation>
    <scope>NUCLEOTIDE SEQUENCE [LARGE SCALE GENOMIC DNA]</scope>
    <source>
        <strain evidence="3">JCM 19239</strain>
    </source>
</reference>
<organism evidence="2 3">
    <name type="scientific">Vibrio variabilis</name>
    <dbReference type="NCBI Taxonomy" id="990271"/>
    <lineage>
        <taxon>Bacteria</taxon>
        <taxon>Pseudomonadati</taxon>
        <taxon>Pseudomonadota</taxon>
        <taxon>Gammaproteobacteria</taxon>
        <taxon>Vibrionales</taxon>
        <taxon>Vibrionaceae</taxon>
        <taxon>Vibrio</taxon>
    </lineage>
</organism>
<dbReference type="Proteomes" id="UP000029223">
    <property type="component" value="Unassembled WGS sequence"/>
</dbReference>
<protein>
    <submittedName>
        <fullName evidence="2">Uncharacterized protein</fullName>
    </submittedName>
</protein>
<dbReference type="EMBL" id="BBMS01000004">
    <property type="protein sequence ID" value="GAL24585.1"/>
    <property type="molecule type" value="Genomic_DNA"/>
</dbReference>
<feature type="signal peptide" evidence="1">
    <location>
        <begin position="1"/>
        <end position="17"/>
    </location>
</feature>
<name>A0ABQ0J730_9VIBR</name>
<evidence type="ECO:0000313" key="2">
    <source>
        <dbReference type="EMBL" id="GAL24585.1"/>
    </source>
</evidence>
<proteinExistence type="predicted"/>
<keyword evidence="1" id="KW-0732">Signal</keyword>
<gene>
    <name evidence="2" type="ORF">JCM19239_2039</name>
</gene>
<comment type="caution">
    <text evidence="2">The sequence shown here is derived from an EMBL/GenBank/DDBJ whole genome shotgun (WGS) entry which is preliminary data.</text>
</comment>
<keyword evidence="3" id="KW-1185">Reference proteome</keyword>
<evidence type="ECO:0000256" key="1">
    <source>
        <dbReference type="SAM" id="SignalP"/>
    </source>
</evidence>